<dbReference type="Proteomes" id="UP001465668">
    <property type="component" value="Unassembled WGS sequence"/>
</dbReference>
<evidence type="ECO:0000313" key="2">
    <source>
        <dbReference type="Proteomes" id="UP001465668"/>
    </source>
</evidence>
<accession>A0ABR2XRM6</accession>
<gene>
    <name evidence="1" type="ORF">SCAR479_07151</name>
</gene>
<sequence length="135" mass="15476">MSQLRRIANIRSGALSGTFHRSVTTQSSIKREWLVIAPDETGAYQRRQDARPSQHLKEIIPDIQSGFLVFGGPYFSENNSKEGESTMIGSVLVVLAETKDDVIDRLKRDRYTELKVWDWNKVQIYPFNSTVRMAK</sequence>
<reference evidence="1 2" key="1">
    <citation type="submission" date="2024-02" db="EMBL/GenBank/DDBJ databases">
        <title>First draft genome assembly of two strains of Seiridium cardinale.</title>
        <authorList>
            <person name="Emiliani G."/>
            <person name="Scali E."/>
        </authorList>
    </citation>
    <scope>NUCLEOTIDE SEQUENCE [LARGE SCALE GENOMIC DNA]</scope>
    <source>
        <strain evidence="1 2">BM-138-000479</strain>
    </source>
</reference>
<dbReference type="EMBL" id="JARVKM010000029">
    <property type="protein sequence ID" value="KAK9776245.1"/>
    <property type="molecule type" value="Genomic_DNA"/>
</dbReference>
<proteinExistence type="predicted"/>
<keyword evidence="2" id="KW-1185">Reference proteome</keyword>
<evidence type="ECO:0000313" key="1">
    <source>
        <dbReference type="EMBL" id="KAK9776245.1"/>
    </source>
</evidence>
<name>A0ABR2XRM6_9PEZI</name>
<dbReference type="Gene3D" id="3.30.70.1060">
    <property type="entry name" value="Dimeric alpha+beta barrel"/>
    <property type="match status" value="1"/>
</dbReference>
<organism evidence="1 2">
    <name type="scientific">Seiridium cardinale</name>
    <dbReference type="NCBI Taxonomy" id="138064"/>
    <lineage>
        <taxon>Eukaryota</taxon>
        <taxon>Fungi</taxon>
        <taxon>Dikarya</taxon>
        <taxon>Ascomycota</taxon>
        <taxon>Pezizomycotina</taxon>
        <taxon>Sordariomycetes</taxon>
        <taxon>Xylariomycetidae</taxon>
        <taxon>Amphisphaeriales</taxon>
        <taxon>Sporocadaceae</taxon>
        <taxon>Seiridium</taxon>
    </lineage>
</organism>
<protein>
    <submittedName>
        <fullName evidence="1">YCII-related domain-containing protein</fullName>
    </submittedName>
</protein>
<dbReference type="InterPro" id="IPR011008">
    <property type="entry name" value="Dimeric_a/b-barrel"/>
</dbReference>
<dbReference type="InterPro" id="IPR051807">
    <property type="entry name" value="Sec-metab_biosynth-assoc"/>
</dbReference>
<dbReference type="SUPFAM" id="SSF54909">
    <property type="entry name" value="Dimeric alpha+beta barrel"/>
    <property type="match status" value="1"/>
</dbReference>
<comment type="caution">
    <text evidence="1">The sequence shown here is derived from an EMBL/GenBank/DDBJ whole genome shotgun (WGS) entry which is preliminary data.</text>
</comment>
<dbReference type="PANTHER" id="PTHR33606:SF3">
    <property type="entry name" value="PROTEIN YCII"/>
    <property type="match status" value="1"/>
</dbReference>
<dbReference type="PANTHER" id="PTHR33606">
    <property type="entry name" value="PROTEIN YCII"/>
    <property type="match status" value="1"/>
</dbReference>